<protein>
    <submittedName>
        <fullName evidence="1">Uncharacterized protein</fullName>
    </submittedName>
</protein>
<gene>
    <name evidence="1" type="ORF">RDI58_028607</name>
</gene>
<sequence>MFHNFKVILSSLNYS</sequence>
<proteinExistence type="predicted"/>
<evidence type="ECO:0000313" key="1">
    <source>
        <dbReference type="EMBL" id="KAK6773369.1"/>
    </source>
</evidence>
<keyword evidence="2" id="KW-1185">Reference proteome</keyword>
<reference evidence="1 2" key="1">
    <citation type="submission" date="2024-02" db="EMBL/GenBank/DDBJ databases">
        <title>de novo genome assembly of Solanum bulbocastanum strain 11H21.</title>
        <authorList>
            <person name="Hosaka A.J."/>
        </authorList>
    </citation>
    <scope>NUCLEOTIDE SEQUENCE [LARGE SCALE GENOMIC DNA]</scope>
    <source>
        <tissue evidence="1">Young leaves</tissue>
    </source>
</reference>
<dbReference type="Proteomes" id="UP001371456">
    <property type="component" value="Unassembled WGS sequence"/>
</dbReference>
<accession>A0AAN8SP89</accession>
<dbReference type="EMBL" id="JBANQN010000012">
    <property type="protein sequence ID" value="KAK6773369.1"/>
    <property type="molecule type" value="Genomic_DNA"/>
</dbReference>
<organism evidence="1 2">
    <name type="scientific">Solanum bulbocastanum</name>
    <name type="common">Wild potato</name>
    <dbReference type="NCBI Taxonomy" id="147425"/>
    <lineage>
        <taxon>Eukaryota</taxon>
        <taxon>Viridiplantae</taxon>
        <taxon>Streptophyta</taxon>
        <taxon>Embryophyta</taxon>
        <taxon>Tracheophyta</taxon>
        <taxon>Spermatophyta</taxon>
        <taxon>Magnoliopsida</taxon>
        <taxon>eudicotyledons</taxon>
        <taxon>Gunneridae</taxon>
        <taxon>Pentapetalae</taxon>
        <taxon>asterids</taxon>
        <taxon>lamiids</taxon>
        <taxon>Solanales</taxon>
        <taxon>Solanaceae</taxon>
        <taxon>Solanoideae</taxon>
        <taxon>Solaneae</taxon>
        <taxon>Solanum</taxon>
    </lineage>
</organism>
<name>A0AAN8SP89_SOLBU</name>
<evidence type="ECO:0000313" key="2">
    <source>
        <dbReference type="Proteomes" id="UP001371456"/>
    </source>
</evidence>
<comment type="caution">
    <text evidence="1">The sequence shown here is derived from an EMBL/GenBank/DDBJ whole genome shotgun (WGS) entry which is preliminary data.</text>
</comment>